<protein>
    <recommendedName>
        <fullName evidence="1">Protein kinase domain-containing protein</fullName>
    </recommendedName>
</protein>
<dbReference type="Proteomes" id="UP000751190">
    <property type="component" value="Unassembled WGS sequence"/>
</dbReference>
<comment type="caution">
    <text evidence="2">The sequence shown here is derived from an EMBL/GenBank/DDBJ whole genome shotgun (WGS) entry which is preliminary data.</text>
</comment>
<dbReference type="PROSITE" id="PS50011">
    <property type="entry name" value="PROTEIN_KINASE_DOM"/>
    <property type="match status" value="1"/>
</dbReference>
<dbReference type="OMA" id="SMVRTHH"/>
<keyword evidence="3" id="KW-1185">Reference proteome</keyword>
<accession>A0A8J6CI16</accession>
<dbReference type="AlphaFoldDB" id="A0A8J6CI16"/>
<dbReference type="InterPro" id="IPR000719">
    <property type="entry name" value="Prot_kinase_dom"/>
</dbReference>
<evidence type="ECO:0000259" key="1">
    <source>
        <dbReference type="PROSITE" id="PS50011"/>
    </source>
</evidence>
<dbReference type="GO" id="GO:0004672">
    <property type="term" value="F:protein kinase activity"/>
    <property type="evidence" value="ECO:0007669"/>
    <property type="project" value="InterPro"/>
</dbReference>
<reference evidence="2" key="1">
    <citation type="submission" date="2021-05" db="EMBL/GenBank/DDBJ databases">
        <title>The genome of the haptophyte Pavlova lutheri (Diacronema luteri, Pavlovales) - a model for lipid biosynthesis in eukaryotic algae.</title>
        <authorList>
            <person name="Hulatt C.J."/>
            <person name="Posewitz M.C."/>
        </authorList>
    </citation>
    <scope>NUCLEOTIDE SEQUENCE</scope>
    <source>
        <strain evidence="2">NIVA-4/92</strain>
    </source>
</reference>
<proteinExistence type="predicted"/>
<name>A0A8J6CI16_DIALT</name>
<dbReference type="PANTHER" id="PTHR45890:SF1">
    <property type="entry name" value="AARF DOMAIN CONTAINING KINASE 2"/>
    <property type="match status" value="1"/>
</dbReference>
<dbReference type="EMBL" id="JAGTXO010000004">
    <property type="protein sequence ID" value="KAG8468338.1"/>
    <property type="molecule type" value="Genomic_DNA"/>
</dbReference>
<dbReference type="OrthoDB" id="427480at2759"/>
<organism evidence="2 3">
    <name type="scientific">Diacronema lutheri</name>
    <name type="common">Unicellular marine alga</name>
    <name type="synonym">Monochrysis lutheri</name>
    <dbReference type="NCBI Taxonomy" id="2081491"/>
    <lineage>
        <taxon>Eukaryota</taxon>
        <taxon>Haptista</taxon>
        <taxon>Haptophyta</taxon>
        <taxon>Pavlovophyceae</taxon>
        <taxon>Pavlovales</taxon>
        <taxon>Pavlovaceae</taxon>
        <taxon>Diacronema</taxon>
    </lineage>
</organism>
<feature type="domain" description="Protein kinase" evidence="1">
    <location>
        <begin position="178"/>
        <end position="581"/>
    </location>
</feature>
<dbReference type="InterPro" id="IPR004147">
    <property type="entry name" value="ABC1_dom"/>
</dbReference>
<dbReference type="PANTHER" id="PTHR45890">
    <property type="entry name" value="AARF DOMAIN CONTAINING KINASE 2 (PREDICTED)"/>
    <property type="match status" value="1"/>
</dbReference>
<dbReference type="Pfam" id="PF03109">
    <property type="entry name" value="ABC1"/>
    <property type="match status" value="1"/>
</dbReference>
<evidence type="ECO:0000313" key="2">
    <source>
        <dbReference type="EMBL" id="KAG8468338.1"/>
    </source>
</evidence>
<sequence>MLRLAGAHRARLGVALVHRRRSAPLHGLAGTLALQPRAPACARLAQPRADVRAEPRAPLIAALERAPARAEVSALRLVARSAYLAALFAPLVLASPLALLSARCRRALLRLLVATLSAAGPCAVKLGQWASTRPDLLPRGVCDALSTLHEGASTHSFAETEAACEEAFGVPARCVFRTLSREPVGSGCIAQVHAATLLDGRRVAVKVLHPHAARTSALDLALIRLGVRAIDAAAPLVRGVRFLALRGAADNFEEFMLAQLDLRVEASNLERFARNFALDPVSLVPALLRGVAEGTPDADVRFPTPVDGLVTRGVLVETYAEGHSLSSLLAAPDGAGAGAEHLDERRRRRLARAGLRAFLQMLLVHNFVHADLHPGNILVAFAPAQPAAGTHRSWGAALRDGWARAHADATPAEPRTSLTSAADEHVALTFIDAGLTVELSPADRLNFLRLFNAIVNGDGRRAGALMLEHARESDCDDPAAFEGKIEALVQQTHAARRGEFTLSRLDVGRVLYDVLSAVREHRVMIEPNFTTLVSSIAILEGLGRQLDAELDLFTLAVPLLAKLAASEAFSLILGRTEAARD</sequence>
<evidence type="ECO:0000313" key="3">
    <source>
        <dbReference type="Proteomes" id="UP000751190"/>
    </source>
</evidence>
<dbReference type="GO" id="GO:0005739">
    <property type="term" value="C:mitochondrion"/>
    <property type="evidence" value="ECO:0007669"/>
    <property type="project" value="TreeGrafter"/>
</dbReference>
<dbReference type="InterPro" id="IPR011009">
    <property type="entry name" value="Kinase-like_dom_sf"/>
</dbReference>
<dbReference type="GO" id="GO:0005524">
    <property type="term" value="F:ATP binding"/>
    <property type="evidence" value="ECO:0007669"/>
    <property type="project" value="InterPro"/>
</dbReference>
<dbReference type="SUPFAM" id="SSF56112">
    <property type="entry name" value="Protein kinase-like (PK-like)"/>
    <property type="match status" value="1"/>
</dbReference>
<dbReference type="InterPro" id="IPR052402">
    <property type="entry name" value="ADCK_kinase"/>
</dbReference>
<gene>
    <name evidence="2" type="ORF">KFE25_013421</name>
</gene>